<reference evidence="1" key="1">
    <citation type="journal article" date="2020" name="Stud. Mycol.">
        <title>101 Dothideomycetes genomes: a test case for predicting lifestyles and emergence of pathogens.</title>
        <authorList>
            <person name="Haridas S."/>
            <person name="Albert R."/>
            <person name="Binder M."/>
            <person name="Bloem J."/>
            <person name="Labutti K."/>
            <person name="Salamov A."/>
            <person name="Andreopoulos B."/>
            <person name="Baker S."/>
            <person name="Barry K."/>
            <person name="Bills G."/>
            <person name="Bluhm B."/>
            <person name="Cannon C."/>
            <person name="Castanera R."/>
            <person name="Culley D."/>
            <person name="Daum C."/>
            <person name="Ezra D."/>
            <person name="Gonzalez J."/>
            <person name="Henrissat B."/>
            <person name="Kuo A."/>
            <person name="Liang C."/>
            <person name="Lipzen A."/>
            <person name="Lutzoni F."/>
            <person name="Magnuson J."/>
            <person name="Mondo S."/>
            <person name="Nolan M."/>
            <person name="Ohm R."/>
            <person name="Pangilinan J."/>
            <person name="Park H.-J."/>
            <person name="Ramirez L."/>
            <person name="Alfaro M."/>
            <person name="Sun H."/>
            <person name="Tritt A."/>
            <person name="Yoshinaga Y."/>
            <person name="Zwiers L.-H."/>
            <person name="Turgeon B."/>
            <person name="Goodwin S."/>
            <person name="Spatafora J."/>
            <person name="Crous P."/>
            <person name="Grigoriev I."/>
        </authorList>
    </citation>
    <scope>NUCLEOTIDE SEQUENCE</scope>
    <source>
        <strain evidence="1">CBS 525.71</strain>
    </source>
</reference>
<protein>
    <submittedName>
        <fullName evidence="1">Uncharacterized protein</fullName>
    </submittedName>
</protein>
<keyword evidence="2" id="KW-1185">Reference proteome</keyword>
<dbReference type="Proteomes" id="UP000799754">
    <property type="component" value="Unassembled WGS sequence"/>
</dbReference>
<sequence>MDTISSFLIQSWTFYALAVAVIFARLTFRRIMLKSFADLQADDWIMVFLLLPLTASTILAVPAANFGTEKQRRYRYVLEELQIVIAWLVKVCLLILYWRIFPVASSILRRRYIQVVSAICALSFIITQISLLSWCQPTHLDDSQCSTYHSHTIVSLTFSTLTTVIVLILPISFIPTPRRLLLAILLVTGVLTLIFGILARYFVLTEPTSRAYLFYYTYETTLLIVFANLPFLTSLVVSTTPARIRKFSRNISFSRDGVHMPLSPWPRSRRVSVQDIGSPPLRASRLGSTATVTSGGTERKDWSVSVPITRPGSVGSGTELLRRPDSGRGWPLP</sequence>
<gene>
    <name evidence="1" type="ORF">BU25DRAFT_469237</name>
</gene>
<name>A0ACB6S1Q7_9PLEO</name>
<evidence type="ECO:0000313" key="1">
    <source>
        <dbReference type="EMBL" id="KAF2627447.1"/>
    </source>
</evidence>
<proteinExistence type="predicted"/>
<accession>A0ACB6S1Q7</accession>
<organism evidence="1 2">
    <name type="scientific">Macroventuria anomochaeta</name>
    <dbReference type="NCBI Taxonomy" id="301207"/>
    <lineage>
        <taxon>Eukaryota</taxon>
        <taxon>Fungi</taxon>
        <taxon>Dikarya</taxon>
        <taxon>Ascomycota</taxon>
        <taxon>Pezizomycotina</taxon>
        <taxon>Dothideomycetes</taxon>
        <taxon>Pleosporomycetidae</taxon>
        <taxon>Pleosporales</taxon>
        <taxon>Pleosporineae</taxon>
        <taxon>Didymellaceae</taxon>
        <taxon>Macroventuria</taxon>
    </lineage>
</organism>
<evidence type="ECO:0000313" key="2">
    <source>
        <dbReference type="Proteomes" id="UP000799754"/>
    </source>
</evidence>
<comment type="caution">
    <text evidence="1">The sequence shown here is derived from an EMBL/GenBank/DDBJ whole genome shotgun (WGS) entry which is preliminary data.</text>
</comment>
<dbReference type="EMBL" id="MU006717">
    <property type="protein sequence ID" value="KAF2627447.1"/>
    <property type="molecule type" value="Genomic_DNA"/>
</dbReference>